<evidence type="ECO:0000256" key="1">
    <source>
        <dbReference type="SAM" id="Phobius"/>
    </source>
</evidence>
<evidence type="ECO:0000313" key="2">
    <source>
        <dbReference type="EMBL" id="RMZ99400.1"/>
    </source>
</evidence>
<accession>A0A3M7PL11</accession>
<keyword evidence="1" id="KW-1133">Transmembrane helix</keyword>
<dbReference type="AlphaFoldDB" id="A0A3M7PL11"/>
<comment type="caution">
    <text evidence="2">The sequence shown here is derived from an EMBL/GenBank/DDBJ whole genome shotgun (WGS) entry which is preliminary data.</text>
</comment>
<proteinExistence type="predicted"/>
<keyword evidence="1" id="KW-0472">Membrane</keyword>
<dbReference type="EMBL" id="REGN01010241">
    <property type="protein sequence ID" value="RMZ99400.1"/>
    <property type="molecule type" value="Genomic_DNA"/>
</dbReference>
<protein>
    <submittedName>
        <fullName evidence="2">Uncharacterized protein</fullName>
    </submittedName>
</protein>
<evidence type="ECO:0000313" key="3">
    <source>
        <dbReference type="Proteomes" id="UP000276133"/>
    </source>
</evidence>
<dbReference type="Proteomes" id="UP000276133">
    <property type="component" value="Unassembled WGS sequence"/>
</dbReference>
<feature type="transmembrane region" description="Helical" evidence="1">
    <location>
        <begin position="57"/>
        <end position="77"/>
    </location>
</feature>
<name>A0A3M7PL11_BRAPC</name>
<organism evidence="2 3">
    <name type="scientific">Brachionus plicatilis</name>
    <name type="common">Marine rotifer</name>
    <name type="synonym">Brachionus muelleri</name>
    <dbReference type="NCBI Taxonomy" id="10195"/>
    <lineage>
        <taxon>Eukaryota</taxon>
        <taxon>Metazoa</taxon>
        <taxon>Spiralia</taxon>
        <taxon>Gnathifera</taxon>
        <taxon>Rotifera</taxon>
        <taxon>Eurotatoria</taxon>
        <taxon>Monogononta</taxon>
        <taxon>Pseudotrocha</taxon>
        <taxon>Ploima</taxon>
        <taxon>Brachionidae</taxon>
        <taxon>Brachionus</taxon>
    </lineage>
</organism>
<keyword evidence="3" id="KW-1185">Reference proteome</keyword>
<reference evidence="2 3" key="1">
    <citation type="journal article" date="2018" name="Sci. Rep.">
        <title>Genomic signatures of local adaptation to the degree of environmental predictability in rotifers.</title>
        <authorList>
            <person name="Franch-Gras L."/>
            <person name="Hahn C."/>
            <person name="Garcia-Roger E.M."/>
            <person name="Carmona M.J."/>
            <person name="Serra M."/>
            <person name="Gomez A."/>
        </authorList>
    </citation>
    <scope>NUCLEOTIDE SEQUENCE [LARGE SCALE GENOMIC DNA]</scope>
    <source>
        <strain evidence="2">HYR1</strain>
    </source>
</reference>
<keyword evidence="1" id="KW-0812">Transmembrane</keyword>
<sequence>MHVHSNVTKTVGKLIIFLSAHFSNCPFSQPLLFSTSLSLFLDFRYGVPSIFYELFLVPYRVVLVTSLSDVLSWVGWIPKAPKKKKKKFKEHFLFDNNKKIIFEFNKPGYPPKPTPGFINNYFMLQFSLLKQRFSTNNIKTGKNESFMTQSL</sequence>
<gene>
    <name evidence="2" type="ORF">BpHYR1_013487</name>
</gene>